<dbReference type="Proteomes" id="UP000250235">
    <property type="component" value="Unassembled WGS sequence"/>
</dbReference>
<dbReference type="PANTHER" id="PTHR37375:SF1">
    <property type="entry name" value="DUF2470 DOMAIN-CONTAINING PROTEIN"/>
    <property type="match status" value="1"/>
</dbReference>
<dbReference type="AlphaFoldDB" id="A0A2Z7AS86"/>
<reference evidence="3 4" key="1">
    <citation type="journal article" date="2015" name="Proc. Natl. Acad. Sci. U.S.A.">
        <title>The resurrection genome of Boea hygrometrica: A blueprint for survival of dehydration.</title>
        <authorList>
            <person name="Xiao L."/>
            <person name="Yang G."/>
            <person name="Zhang L."/>
            <person name="Yang X."/>
            <person name="Zhao S."/>
            <person name="Ji Z."/>
            <person name="Zhou Q."/>
            <person name="Hu M."/>
            <person name="Wang Y."/>
            <person name="Chen M."/>
            <person name="Xu Y."/>
            <person name="Jin H."/>
            <person name="Xiao X."/>
            <person name="Hu G."/>
            <person name="Bao F."/>
            <person name="Hu Y."/>
            <person name="Wan P."/>
            <person name="Li L."/>
            <person name="Deng X."/>
            <person name="Kuang T."/>
            <person name="Xiang C."/>
            <person name="Zhu J.K."/>
            <person name="Oliver M.J."/>
            <person name="He Y."/>
        </authorList>
    </citation>
    <scope>NUCLEOTIDE SEQUENCE [LARGE SCALE GENOMIC DNA]</scope>
    <source>
        <strain evidence="4">cv. XS01</strain>
    </source>
</reference>
<name>A0A2Z7AS86_9LAMI</name>
<protein>
    <submittedName>
        <fullName evidence="3">Uncharacterized protein</fullName>
    </submittedName>
</protein>
<proteinExistence type="predicted"/>
<gene>
    <name evidence="3" type="ORF">F511_11274</name>
</gene>
<evidence type="ECO:0000256" key="1">
    <source>
        <dbReference type="SAM" id="Coils"/>
    </source>
</evidence>
<sequence>MIKSGKSSVLTLAEKCKNILASNWQGSLNTIKADAKGSKEEICTSKVQYFVKKGKPFIWVPEKDLHNVPRANTNTSRSSVMSGDWGIGLRSPGRLQPQTTRQRASEVCPAKLLRCLSQATNERKREQVYAVCKSMQELVCKNERANLDSQARRVGVVGGSSRADVVLGPSPDRSLRSLLGETRSWNSPRAIPELFLRDPCVMSDLGKARRDFSDSIVSSTAASVDGVPPSSETNEPWLPELDELPVVPWYEEKSSTLKLSDISLIKERGGMMDKFEVALPHPDERAHRPPPGFHTFYVNQLDMGLRFPIPRFLTSLCKHIKISPIQLAPNSYSFLLAPAVLLSYHDLPLTPYVLMQLVQIKRLGPVKFYISHKGDHTFIKGNPSSHKGWMSRFFYIKRDGKRRSHWRCDMSWRDNGERMGKADMLAAWDEAVGASSEATAAPTMVTKKRKASVPAEKEARRHKKKKGASTSEVRGASATEERRAPTPPTTTTERREPTPVFDIPEASSPQKGSVKESGPERVLPLNYFEDSLVVSPTAAVATKYLCHMAPARDLDRLAGASDTEAVGLFTSQIASAIAWGGEVVKRLTRAQREASDNRHLFVEAMGNHAELMAQLEELRAIRAQEKKAAEAEALRAQLVTERTARAIEEEALRIELEVALEGKTAAEAELEEARARAEEIGRLRTEAANAWDVGKEDFLKSSEFDKLCAKKSVCFFRAGFESCVAQLRANGYSKEEHPVSFLSIRKGLKELPDDNAEAEEEGGGSLGR</sequence>
<evidence type="ECO:0000313" key="4">
    <source>
        <dbReference type="Proteomes" id="UP000250235"/>
    </source>
</evidence>
<dbReference type="PANTHER" id="PTHR37375">
    <property type="entry name" value="EXPRESSED PROTEIN"/>
    <property type="match status" value="1"/>
</dbReference>
<evidence type="ECO:0000313" key="3">
    <source>
        <dbReference type="EMBL" id="KZV24695.1"/>
    </source>
</evidence>
<feature type="region of interest" description="Disordered" evidence="2">
    <location>
        <begin position="436"/>
        <end position="518"/>
    </location>
</feature>
<feature type="coiled-coil region" evidence="1">
    <location>
        <begin position="608"/>
        <end position="683"/>
    </location>
</feature>
<evidence type="ECO:0000256" key="2">
    <source>
        <dbReference type="SAM" id="MobiDB-lite"/>
    </source>
</evidence>
<dbReference type="OrthoDB" id="10256706at2759"/>
<organism evidence="3 4">
    <name type="scientific">Dorcoceras hygrometricum</name>
    <dbReference type="NCBI Taxonomy" id="472368"/>
    <lineage>
        <taxon>Eukaryota</taxon>
        <taxon>Viridiplantae</taxon>
        <taxon>Streptophyta</taxon>
        <taxon>Embryophyta</taxon>
        <taxon>Tracheophyta</taxon>
        <taxon>Spermatophyta</taxon>
        <taxon>Magnoliopsida</taxon>
        <taxon>eudicotyledons</taxon>
        <taxon>Gunneridae</taxon>
        <taxon>Pentapetalae</taxon>
        <taxon>asterids</taxon>
        <taxon>lamiids</taxon>
        <taxon>Lamiales</taxon>
        <taxon>Gesneriaceae</taxon>
        <taxon>Didymocarpoideae</taxon>
        <taxon>Trichosporeae</taxon>
        <taxon>Loxocarpinae</taxon>
        <taxon>Dorcoceras</taxon>
    </lineage>
</organism>
<accession>A0A2Z7AS86</accession>
<dbReference type="EMBL" id="KV012536">
    <property type="protein sequence ID" value="KZV24695.1"/>
    <property type="molecule type" value="Genomic_DNA"/>
</dbReference>
<keyword evidence="4" id="KW-1185">Reference proteome</keyword>
<keyword evidence="1" id="KW-0175">Coiled coil</keyword>